<name>A0AAR2K2K2_PYGNA</name>
<dbReference type="Gene3D" id="3.60.10.10">
    <property type="entry name" value="Endonuclease/exonuclease/phosphatase"/>
    <property type="match status" value="1"/>
</dbReference>
<evidence type="ECO:0000256" key="4">
    <source>
        <dbReference type="ARBA" id="ARBA00022723"/>
    </source>
</evidence>
<dbReference type="GO" id="GO:0008081">
    <property type="term" value="F:phosphoric diester hydrolase activity"/>
    <property type="evidence" value="ECO:0007669"/>
    <property type="project" value="TreeGrafter"/>
</dbReference>
<keyword evidence="9" id="KW-0464">Manganese</keyword>
<dbReference type="InterPro" id="IPR036691">
    <property type="entry name" value="Endo/exonu/phosph_ase_sf"/>
</dbReference>
<keyword evidence="7 9" id="KW-0460">Magnesium</keyword>
<keyword evidence="12" id="KW-1185">Reference proteome</keyword>
<organism evidence="11 12">
    <name type="scientific">Pygocentrus nattereri</name>
    <name type="common">Red-bellied piranha</name>
    <dbReference type="NCBI Taxonomy" id="42514"/>
    <lineage>
        <taxon>Eukaryota</taxon>
        <taxon>Metazoa</taxon>
        <taxon>Chordata</taxon>
        <taxon>Craniata</taxon>
        <taxon>Vertebrata</taxon>
        <taxon>Euteleostomi</taxon>
        <taxon>Actinopterygii</taxon>
        <taxon>Neopterygii</taxon>
        <taxon>Teleostei</taxon>
        <taxon>Ostariophysi</taxon>
        <taxon>Characiformes</taxon>
        <taxon>Characoidei</taxon>
        <taxon>Pygocentrus</taxon>
    </lineage>
</organism>
<evidence type="ECO:0000313" key="11">
    <source>
        <dbReference type="Ensembl" id="ENSPNAP00000056336.1"/>
    </source>
</evidence>
<dbReference type="PANTHER" id="PTHR22748">
    <property type="entry name" value="AP ENDONUCLEASE"/>
    <property type="match status" value="1"/>
</dbReference>
<keyword evidence="6" id="KW-0378">Hydrolase</keyword>
<dbReference type="GO" id="GO:0046872">
    <property type="term" value="F:metal ion binding"/>
    <property type="evidence" value="ECO:0007669"/>
    <property type="project" value="UniProtKB-KW"/>
</dbReference>
<dbReference type="SUPFAM" id="SSF56219">
    <property type="entry name" value="DNase I-like"/>
    <property type="match status" value="1"/>
</dbReference>
<dbReference type="GO" id="GO:0003906">
    <property type="term" value="F:DNA-(apurinic or apyrimidinic site) endonuclease activity"/>
    <property type="evidence" value="ECO:0007669"/>
    <property type="project" value="TreeGrafter"/>
</dbReference>
<keyword evidence="8" id="KW-0234">DNA repair</keyword>
<dbReference type="GO" id="GO:0005634">
    <property type="term" value="C:nucleus"/>
    <property type="evidence" value="ECO:0007669"/>
    <property type="project" value="TreeGrafter"/>
</dbReference>
<dbReference type="Proteomes" id="UP001501920">
    <property type="component" value="Chromosome 19"/>
</dbReference>
<comment type="similarity">
    <text evidence="2">Belongs to the DNA repair enzymes AP/ExoA family.</text>
</comment>
<dbReference type="Pfam" id="PF03372">
    <property type="entry name" value="Exo_endo_phos"/>
    <property type="match status" value="1"/>
</dbReference>
<evidence type="ECO:0000256" key="6">
    <source>
        <dbReference type="ARBA" id="ARBA00022801"/>
    </source>
</evidence>
<sequence length="107" mass="12184">MATIGATDGGHPVRFLSWNVRGLNGPVKRTKVFSHLKQLEADILLLQETHLKLDDHNRLRKPWVNQIFHSRFNCRSRGVAILISKRVQFNPSSVISDPNGRFIIVDS</sequence>
<reference evidence="11" key="2">
    <citation type="submission" date="2025-08" db="UniProtKB">
        <authorList>
            <consortium name="Ensembl"/>
        </authorList>
    </citation>
    <scope>IDENTIFICATION</scope>
</reference>
<dbReference type="GeneTree" id="ENSGT01140000282594"/>
<feature type="binding site" evidence="9">
    <location>
        <position position="48"/>
    </location>
    <ligand>
        <name>Mg(2+)</name>
        <dbReference type="ChEBI" id="CHEBI:18420"/>
        <label>1</label>
    </ligand>
</feature>
<protein>
    <recommendedName>
        <fullName evidence="3">exodeoxyribonuclease III</fullName>
        <ecNumber evidence="3">3.1.11.2</ecNumber>
    </recommendedName>
</protein>
<dbReference type="PANTHER" id="PTHR22748:SF26">
    <property type="entry name" value="ENDONUCLEASE_EXONUCLEASE_PHOSPHATASE DOMAIN-CONTAINING PROTEIN"/>
    <property type="match status" value="1"/>
</dbReference>
<dbReference type="InterPro" id="IPR005135">
    <property type="entry name" value="Endo/exonuclease/phosphatase"/>
</dbReference>
<keyword evidence="4 9" id="KW-0479">Metal-binding</keyword>
<accession>A0AAR2K2K2</accession>
<evidence type="ECO:0000256" key="8">
    <source>
        <dbReference type="ARBA" id="ARBA00023204"/>
    </source>
</evidence>
<evidence type="ECO:0000256" key="5">
    <source>
        <dbReference type="ARBA" id="ARBA00022763"/>
    </source>
</evidence>
<evidence type="ECO:0000256" key="9">
    <source>
        <dbReference type="PIRSR" id="PIRSR604808-2"/>
    </source>
</evidence>
<proteinExistence type="inferred from homology"/>
<dbReference type="GO" id="GO:0008311">
    <property type="term" value="F:double-stranded DNA 3'-5' DNA exonuclease activity"/>
    <property type="evidence" value="ECO:0007669"/>
    <property type="project" value="UniProtKB-EC"/>
</dbReference>
<reference evidence="11 12" key="1">
    <citation type="submission" date="2020-10" db="EMBL/GenBank/DDBJ databases">
        <title>Pygocentrus nattereri (red-bellied piranha) genome, fPygNat1, primary haplotype.</title>
        <authorList>
            <person name="Myers G."/>
            <person name="Meyer A."/>
            <person name="Karagic N."/>
            <person name="Pippel M."/>
            <person name="Winkler S."/>
            <person name="Tracey A."/>
            <person name="Wood J."/>
            <person name="Formenti G."/>
            <person name="Howe K."/>
            <person name="Fedrigo O."/>
            <person name="Jarvis E.D."/>
        </authorList>
    </citation>
    <scope>NUCLEOTIDE SEQUENCE [LARGE SCALE GENOMIC DNA]</scope>
</reference>
<evidence type="ECO:0000256" key="1">
    <source>
        <dbReference type="ARBA" id="ARBA00000493"/>
    </source>
</evidence>
<dbReference type="AlphaFoldDB" id="A0AAR2K2K2"/>
<evidence type="ECO:0000256" key="2">
    <source>
        <dbReference type="ARBA" id="ARBA00007092"/>
    </source>
</evidence>
<comment type="cofactor">
    <cofactor evidence="9">
        <name>Mg(2+)</name>
        <dbReference type="ChEBI" id="CHEBI:18420"/>
    </cofactor>
    <cofactor evidence="9">
        <name>Mn(2+)</name>
        <dbReference type="ChEBI" id="CHEBI:29035"/>
    </cofactor>
    <text evidence="9">Probably binds two magnesium or manganese ions per subunit.</text>
</comment>
<comment type="catalytic activity">
    <reaction evidence="1">
        <text>Exonucleolytic cleavage in the 3'- to 5'-direction to yield nucleoside 5'-phosphates.</text>
        <dbReference type="EC" id="3.1.11.2"/>
    </reaction>
</comment>
<evidence type="ECO:0000256" key="7">
    <source>
        <dbReference type="ARBA" id="ARBA00022842"/>
    </source>
</evidence>
<evidence type="ECO:0000313" key="12">
    <source>
        <dbReference type="Proteomes" id="UP001501920"/>
    </source>
</evidence>
<feature type="binding site" evidence="9">
    <location>
        <position position="19"/>
    </location>
    <ligand>
        <name>Mg(2+)</name>
        <dbReference type="ChEBI" id="CHEBI:18420"/>
        <label>1</label>
    </ligand>
</feature>
<evidence type="ECO:0000256" key="3">
    <source>
        <dbReference type="ARBA" id="ARBA00012115"/>
    </source>
</evidence>
<evidence type="ECO:0000259" key="10">
    <source>
        <dbReference type="Pfam" id="PF03372"/>
    </source>
</evidence>
<keyword evidence="5" id="KW-0227">DNA damage</keyword>
<dbReference type="GO" id="GO:0006284">
    <property type="term" value="P:base-excision repair"/>
    <property type="evidence" value="ECO:0007669"/>
    <property type="project" value="TreeGrafter"/>
</dbReference>
<dbReference type="Ensembl" id="ENSPNAT00000064335.1">
    <property type="protein sequence ID" value="ENSPNAP00000056336.1"/>
    <property type="gene ID" value="ENSPNAG00000035233.1"/>
</dbReference>
<dbReference type="EC" id="3.1.11.2" evidence="3"/>
<dbReference type="InterPro" id="IPR004808">
    <property type="entry name" value="AP_endonuc_1"/>
</dbReference>
<feature type="domain" description="Endonuclease/exonuclease/phosphatase" evidence="10">
    <location>
        <begin position="16"/>
        <end position="98"/>
    </location>
</feature>
<reference evidence="11" key="3">
    <citation type="submission" date="2025-09" db="UniProtKB">
        <authorList>
            <consortium name="Ensembl"/>
        </authorList>
    </citation>
    <scope>IDENTIFICATION</scope>
</reference>